<evidence type="ECO:0000256" key="2">
    <source>
        <dbReference type="SAM" id="SignalP"/>
    </source>
</evidence>
<proteinExistence type="predicted"/>
<evidence type="ECO:0000256" key="1">
    <source>
        <dbReference type="SAM" id="Phobius"/>
    </source>
</evidence>
<dbReference type="EMBL" id="AFIG01000003">
    <property type="protein sequence ID" value="EGL53115.1"/>
    <property type="molecule type" value="Genomic_DNA"/>
</dbReference>
<evidence type="ECO:0000313" key="4">
    <source>
        <dbReference type="Proteomes" id="UP000003544"/>
    </source>
</evidence>
<gene>
    <name evidence="3" type="ORF">MAMP_00358</name>
</gene>
<evidence type="ECO:0000313" key="3">
    <source>
        <dbReference type="EMBL" id="EGL53115.1"/>
    </source>
</evidence>
<dbReference type="RefSeq" id="WP_007146365.1">
    <property type="nucleotide sequence ID" value="NZ_AFIG01000003.1"/>
</dbReference>
<keyword evidence="1" id="KW-0472">Membrane</keyword>
<dbReference type="AlphaFoldDB" id="F5T1M1"/>
<keyword evidence="1" id="KW-1133">Transmembrane helix</keyword>
<keyword evidence="2" id="KW-0732">Signal</keyword>
<accession>F5T1M1</accession>
<comment type="caution">
    <text evidence="3">The sequence shown here is derived from an EMBL/GenBank/DDBJ whole genome shotgun (WGS) entry which is preliminary data.</text>
</comment>
<feature type="transmembrane region" description="Helical" evidence="1">
    <location>
        <begin position="109"/>
        <end position="129"/>
    </location>
</feature>
<name>F5T1M1_9GAMM</name>
<keyword evidence="4" id="KW-1185">Reference proteome</keyword>
<organism evidence="3 4">
    <name type="scientific">Methylophaga aminisulfidivorans MP</name>
    <dbReference type="NCBI Taxonomy" id="1026882"/>
    <lineage>
        <taxon>Bacteria</taxon>
        <taxon>Pseudomonadati</taxon>
        <taxon>Pseudomonadota</taxon>
        <taxon>Gammaproteobacteria</taxon>
        <taxon>Thiotrichales</taxon>
        <taxon>Piscirickettsiaceae</taxon>
        <taxon>Methylophaga</taxon>
    </lineage>
</organism>
<dbReference type="eggNOG" id="ENOG502ZWEK">
    <property type="taxonomic scope" value="Bacteria"/>
</dbReference>
<reference evidence="3 4" key="1">
    <citation type="journal article" date="2011" name="J. Bacteriol.">
        <title>Draft genome sequence of Methylophaga aminisulfidivorans MP T.</title>
        <authorList>
            <person name="Han G.H."/>
            <person name="Kim W."/>
            <person name="Chun J."/>
            <person name="Kim S.W."/>
        </authorList>
    </citation>
    <scope>NUCLEOTIDE SEQUENCE [LARGE SCALE GENOMIC DNA]</scope>
    <source>
        <strain evidence="4">MP(T)</strain>
    </source>
</reference>
<feature type="transmembrane region" description="Helical" evidence="1">
    <location>
        <begin position="141"/>
        <end position="165"/>
    </location>
</feature>
<feature type="chain" id="PRO_5003332936" evidence="2">
    <location>
        <begin position="20"/>
        <end position="175"/>
    </location>
</feature>
<sequence>MKKAMLFVVALLFSVGVNAATLSLETVTSTPGVTQKVSTVFNNGSLVIANGAVEELKQDTWKSEFNLTSDDSTGIRVEWTFNPSNNFESATLRLAKLAANGYDYEYENLYNITGSFVFSAFITAGVYAIDIFGANSGRLEYSLSVSAVPVPAALFLFAPALLGFLGLRRKTAVAA</sequence>
<keyword evidence="1" id="KW-0812">Transmembrane</keyword>
<dbReference type="Proteomes" id="UP000003544">
    <property type="component" value="Unassembled WGS sequence"/>
</dbReference>
<feature type="signal peptide" evidence="2">
    <location>
        <begin position="1"/>
        <end position="19"/>
    </location>
</feature>
<protein>
    <submittedName>
        <fullName evidence="3">Uncharacterized protein</fullName>
    </submittedName>
</protein>
<dbReference type="OrthoDB" id="5609961at2"/>